<evidence type="ECO:0000313" key="3">
    <source>
        <dbReference type="EMBL" id="OGY79061.1"/>
    </source>
</evidence>
<dbReference type="InterPro" id="IPR045865">
    <property type="entry name" value="ACT-like_dom_sf"/>
</dbReference>
<dbReference type="CDD" id="cd04868">
    <property type="entry name" value="ACT_AK-like"/>
    <property type="match status" value="1"/>
</dbReference>
<dbReference type="InterPro" id="IPR027795">
    <property type="entry name" value="CASTOR_ACT_dom"/>
</dbReference>
<dbReference type="InterPro" id="IPR051719">
    <property type="entry name" value="CASTOR_mTORC1"/>
</dbReference>
<dbReference type="EMBL" id="MHKB01000011">
    <property type="protein sequence ID" value="OGY79061.1"/>
    <property type="molecule type" value="Genomic_DNA"/>
</dbReference>
<dbReference type="PIRSF" id="PIRSF008459">
    <property type="entry name" value="UCP008459"/>
    <property type="match status" value="1"/>
</dbReference>
<name>A0A1G2AQA3_9BACT</name>
<dbReference type="Gene3D" id="3.30.2130.10">
    <property type="entry name" value="VC0802-like"/>
    <property type="match status" value="1"/>
</dbReference>
<comment type="caution">
    <text evidence="3">The sequence shown here is derived from an EMBL/GenBank/DDBJ whole genome shotgun (WGS) entry which is preliminary data.</text>
</comment>
<reference evidence="3 4" key="1">
    <citation type="journal article" date="2016" name="Nat. Commun.">
        <title>Thousands of microbial genomes shed light on interconnected biogeochemical processes in an aquifer system.</title>
        <authorList>
            <person name="Anantharaman K."/>
            <person name="Brown C.T."/>
            <person name="Hug L.A."/>
            <person name="Sharon I."/>
            <person name="Castelle C.J."/>
            <person name="Probst A.J."/>
            <person name="Thomas B.C."/>
            <person name="Singh A."/>
            <person name="Wilkins M.J."/>
            <person name="Karaoz U."/>
            <person name="Brodie E.L."/>
            <person name="Williams K.H."/>
            <person name="Hubbard S.S."/>
            <person name="Banfield J.F."/>
        </authorList>
    </citation>
    <scope>NUCLEOTIDE SEQUENCE [LARGE SCALE GENOMIC DNA]</scope>
</reference>
<dbReference type="STRING" id="1798540.A3B74_04135"/>
<dbReference type="Pfam" id="PF13840">
    <property type="entry name" value="ACT_7"/>
    <property type="match status" value="1"/>
</dbReference>
<dbReference type="InterPro" id="IPR016540">
    <property type="entry name" value="UCP008459"/>
</dbReference>
<dbReference type="PANTHER" id="PTHR31131">
    <property type="entry name" value="CHROMOSOME 1, WHOLE GENOME SHOTGUN SEQUENCE"/>
    <property type="match status" value="1"/>
</dbReference>
<protein>
    <submittedName>
        <fullName evidence="3">Amino acid-binding protein</fullName>
    </submittedName>
</protein>
<feature type="domain" description="CASTOR ACT" evidence="1">
    <location>
        <begin position="60"/>
        <end position="120"/>
    </location>
</feature>
<dbReference type="Proteomes" id="UP000177165">
    <property type="component" value="Unassembled WGS sequence"/>
</dbReference>
<evidence type="ECO:0000259" key="2">
    <source>
        <dbReference type="Pfam" id="PF21631"/>
    </source>
</evidence>
<dbReference type="Pfam" id="PF21631">
    <property type="entry name" value="A9CJY8-like_N"/>
    <property type="match status" value="1"/>
</dbReference>
<evidence type="ECO:0000259" key="1">
    <source>
        <dbReference type="Pfam" id="PF13840"/>
    </source>
</evidence>
<dbReference type="SUPFAM" id="SSF55021">
    <property type="entry name" value="ACT-like"/>
    <property type="match status" value="2"/>
</dbReference>
<dbReference type="PANTHER" id="PTHR31131:SF6">
    <property type="entry name" value="CASTOR ACT DOMAIN-CONTAINING PROTEIN"/>
    <property type="match status" value="1"/>
</dbReference>
<organism evidence="3 4">
    <name type="scientific">Candidatus Kerfeldbacteria bacterium RIFCSPHIGHO2_02_FULL_42_14</name>
    <dbReference type="NCBI Taxonomy" id="1798540"/>
    <lineage>
        <taxon>Bacteria</taxon>
        <taxon>Candidatus Kerfeldiibacteriota</taxon>
    </lineage>
</organism>
<feature type="domain" description="A9CJY8-like N-terminal" evidence="2">
    <location>
        <begin position="16"/>
        <end position="57"/>
    </location>
</feature>
<dbReference type="InterPro" id="IPR049447">
    <property type="entry name" value="A9CJY8-like_N"/>
</dbReference>
<proteinExistence type="predicted"/>
<gene>
    <name evidence="3" type="ORF">A3B74_04135</name>
</gene>
<sequence>MSSSKLSLKVLPMKVGICRLEKEARIPDWAIVGGFFSVTRTDDELSVVCMEENIPEDVKCEKGWRVFKVEGILDFSLTGILASIANPLAQAKISIFAVSTFDTDYILVKEDTLEEAVKVLSIEFSVLK</sequence>
<evidence type="ECO:0000313" key="4">
    <source>
        <dbReference type="Proteomes" id="UP000177165"/>
    </source>
</evidence>
<accession>A0A1G2AQA3</accession>
<dbReference type="AlphaFoldDB" id="A0A1G2AQA3"/>